<dbReference type="AlphaFoldDB" id="A0A4R2I2E6"/>
<dbReference type="Pfam" id="PF04542">
    <property type="entry name" value="Sigma70_r2"/>
    <property type="match status" value="1"/>
</dbReference>
<dbReference type="InterPro" id="IPR007627">
    <property type="entry name" value="RNA_pol_sigma70_r2"/>
</dbReference>
<proteinExistence type="inferred from homology"/>
<dbReference type="GO" id="GO:0016987">
    <property type="term" value="F:sigma factor activity"/>
    <property type="evidence" value="ECO:0007669"/>
    <property type="project" value="UniProtKB-KW"/>
</dbReference>
<dbReference type="RefSeq" id="WP_131999650.1">
    <property type="nucleotide sequence ID" value="NZ_JACGXM010000009.1"/>
</dbReference>
<keyword evidence="2" id="KW-0805">Transcription regulation</keyword>
<comment type="caution">
    <text evidence="7">The sequence shown here is derived from an EMBL/GenBank/DDBJ whole genome shotgun (WGS) entry which is preliminary data.</text>
</comment>
<gene>
    <name evidence="7" type="ORF">EV148_10931</name>
</gene>
<evidence type="ECO:0000313" key="7">
    <source>
        <dbReference type="EMBL" id="TCO37679.1"/>
    </source>
</evidence>
<dbReference type="NCBIfam" id="TIGR02937">
    <property type="entry name" value="sigma70-ECF"/>
    <property type="match status" value="1"/>
</dbReference>
<name>A0A4R2I2E6_9GAMM</name>
<keyword evidence="4" id="KW-0238">DNA-binding</keyword>
<evidence type="ECO:0000256" key="3">
    <source>
        <dbReference type="ARBA" id="ARBA00023082"/>
    </source>
</evidence>
<dbReference type="PANTHER" id="PTHR43133">
    <property type="entry name" value="RNA POLYMERASE ECF-TYPE SIGMA FACTO"/>
    <property type="match status" value="1"/>
</dbReference>
<accession>A0A4R2I2E6</accession>
<dbReference type="GO" id="GO:0006352">
    <property type="term" value="P:DNA-templated transcription initiation"/>
    <property type="evidence" value="ECO:0007669"/>
    <property type="project" value="InterPro"/>
</dbReference>
<evidence type="ECO:0000313" key="8">
    <source>
        <dbReference type="Proteomes" id="UP000294862"/>
    </source>
</evidence>
<keyword evidence="3" id="KW-0731">Sigma factor</keyword>
<reference evidence="7 8" key="1">
    <citation type="journal article" date="2015" name="Stand. Genomic Sci.">
        <title>Genomic Encyclopedia of Bacterial and Archaeal Type Strains, Phase III: the genomes of soil and plant-associated and newly described type strains.</title>
        <authorList>
            <person name="Whitman W.B."/>
            <person name="Woyke T."/>
            <person name="Klenk H.P."/>
            <person name="Zhou Y."/>
            <person name="Lilburn T.G."/>
            <person name="Beck B.J."/>
            <person name="De Vos P."/>
            <person name="Vandamme P."/>
            <person name="Eisen J.A."/>
            <person name="Garrity G."/>
            <person name="Hugenholtz P."/>
            <person name="Kyrpides N.C."/>
        </authorList>
    </citation>
    <scope>NUCLEOTIDE SEQUENCE [LARGE SCALE GENOMIC DNA]</scope>
    <source>
        <strain evidence="7 8">A3</strain>
    </source>
</reference>
<keyword evidence="8" id="KW-1185">Reference proteome</keyword>
<evidence type="ECO:0000256" key="4">
    <source>
        <dbReference type="ARBA" id="ARBA00023125"/>
    </source>
</evidence>
<dbReference type="InterPro" id="IPR014284">
    <property type="entry name" value="RNA_pol_sigma-70_dom"/>
</dbReference>
<feature type="domain" description="RNA polymerase sigma-70 region 2" evidence="6">
    <location>
        <begin position="33"/>
        <end position="102"/>
    </location>
</feature>
<dbReference type="Gene3D" id="1.10.10.10">
    <property type="entry name" value="Winged helix-like DNA-binding domain superfamily/Winged helix DNA-binding domain"/>
    <property type="match status" value="1"/>
</dbReference>
<evidence type="ECO:0000259" key="6">
    <source>
        <dbReference type="Pfam" id="PF04542"/>
    </source>
</evidence>
<dbReference type="Proteomes" id="UP000294862">
    <property type="component" value="Unassembled WGS sequence"/>
</dbReference>
<dbReference type="EMBL" id="SLWQ01000009">
    <property type="protein sequence ID" value="TCO37679.1"/>
    <property type="molecule type" value="Genomic_DNA"/>
</dbReference>
<evidence type="ECO:0000256" key="1">
    <source>
        <dbReference type="ARBA" id="ARBA00010641"/>
    </source>
</evidence>
<evidence type="ECO:0000256" key="5">
    <source>
        <dbReference type="ARBA" id="ARBA00023163"/>
    </source>
</evidence>
<comment type="similarity">
    <text evidence="1">Belongs to the sigma-70 factor family. ECF subfamily.</text>
</comment>
<dbReference type="InterPro" id="IPR036388">
    <property type="entry name" value="WH-like_DNA-bd_sf"/>
</dbReference>
<dbReference type="PANTHER" id="PTHR43133:SF8">
    <property type="entry name" value="RNA POLYMERASE SIGMA FACTOR HI_1459-RELATED"/>
    <property type="match status" value="1"/>
</dbReference>
<organism evidence="7 8">
    <name type="scientific">Dokdonella fugitiva</name>
    <dbReference type="NCBI Taxonomy" id="328517"/>
    <lineage>
        <taxon>Bacteria</taxon>
        <taxon>Pseudomonadati</taxon>
        <taxon>Pseudomonadota</taxon>
        <taxon>Gammaproteobacteria</taxon>
        <taxon>Lysobacterales</taxon>
        <taxon>Rhodanobacteraceae</taxon>
        <taxon>Dokdonella</taxon>
    </lineage>
</organism>
<evidence type="ECO:0000256" key="2">
    <source>
        <dbReference type="ARBA" id="ARBA00023015"/>
    </source>
</evidence>
<dbReference type="InterPro" id="IPR013324">
    <property type="entry name" value="RNA_pol_sigma_r3/r4-like"/>
</dbReference>
<dbReference type="InterPro" id="IPR013325">
    <property type="entry name" value="RNA_pol_sigma_r2"/>
</dbReference>
<protein>
    <submittedName>
        <fullName evidence="7">RNA polymerase sigma-70 factor (ECF subfamily)</fullName>
    </submittedName>
</protein>
<dbReference type="SUPFAM" id="SSF88659">
    <property type="entry name" value="Sigma3 and sigma4 domains of RNA polymerase sigma factors"/>
    <property type="match status" value="1"/>
</dbReference>
<dbReference type="SUPFAM" id="SSF88946">
    <property type="entry name" value="Sigma2 domain of RNA polymerase sigma factors"/>
    <property type="match status" value="1"/>
</dbReference>
<dbReference type="InterPro" id="IPR039425">
    <property type="entry name" value="RNA_pol_sigma-70-like"/>
</dbReference>
<dbReference type="GO" id="GO:0003677">
    <property type="term" value="F:DNA binding"/>
    <property type="evidence" value="ECO:0007669"/>
    <property type="project" value="UniProtKB-KW"/>
</dbReference>
<dbReference type="Gene3D" id="1.10.1740.10">
    <property type="match status" value="1"/>
</dbReference>
<sequence>MSAGEGTATVDVPGATDLVARIAAGDRRAEHDFIRQYERGVRALVRRHCRPNDPIADDLAQDVLARVLERLRAGAIRDSVALPAYVQATIVHTTSAEYRARRVTEGPAVLDDLPASDNPVERLDSEQLAALLRKVLAQLPVARDREILVRFYLDEQDKDEVCRSLGIDATHFHRVVFRARERFRDLLHRAGLGEP</sequence>
<keyword evidence="5" id="KW-0804">Transcription</keyword>
<dbReference type="OrthoDB" id="129367at2"/>